<feature type="compositionally biased region" description="Basic and acidic residues" evidence="8">
    <location>
        <begin position="278"/>
        <end position="307"/>
    </location>
</feature>
<keyword evidence="4 7" id="KW-0747">Spliceosome</keyword>
<dbReference type="GO" id="GO:0005681">
    <property type="term" value="C:spliceosomal complex"/>
    <property type="evidence" value="ECO:0007669"/>
    <property type="project" value="UniProtKB-KW"/>
</dbReference>
<evidence type="ECO:0000256" key="5">
    <source>
        <dbReference type="ARBA" id="ARBA00023187"/>
    </source>
</evidence>
<name>A0AAV7K3I8_9METZ</name>
<proteinExistence type="inferred from homology"/>
<dbReference type="PANTHER" id="PTHR23142">
    <property type="entry name" value="PRE-MRNA-SPLICING FACTOR 38A-RELATED"/>
    <property type="match status" value="1"/>
</dbReference>
<comment type="function">
    <text evidence="7">Required for pre-mRNA splicing.</text>
</comment>
<organism evidence="9 10">
    <name type="scientific">Oopsacas minuta</name>
    <dbReference type="NCBI Taxonomy" id="111878"/>
    <lineage>
        <taxon>Eukaryota</taxon>
        <taxon>Metazoa</taxon>
        <taxon>Porifera</taxon>
        <taxon>Hexactinellida</taxon>
        <taxon>Hexasterophora</taxon>
        <taxon>Lyssacinosida</taxon>
        <taxon>Leucopsacidae</taxon>
        <taxon>Oopsacas</taxon>
    </lineage>
</organism>
<keyword evidence="5 7" id="KW-0508">mRNA splicing</keyword>
<dbReference type="Proteomes" id="UP001165289">
    <property type="component" value="Unassembled WGS sequence"/>
</dbReference>
<dbReference type="Pfam" id="PF03371">
    <property type="entry name" value="PRP38"/>
    <property type="match status" value="1"/>
</dbReference>
<comment type="subcellular location">
    <subcellularLocation>
        <location evidence="1 7">Nucleus</location>
    </subcellularLocation>
</comment>
<evidence type="ECO:0000256" key="4">
    <source>
        <dbReference type="ARBA" id="ARBA00022728"/>
    </source>
</evidence>
<reference evidence="9 10" key="1">
    <citation type="journal article" date="2023" name="BMC Biol.">
        <title>The compact genome of the sponge Oopsacas minuta (Hexactinellida) is lacking key metazoan core genes.</title>
        <authorList>
            <person name="Santini S."/>
            <person name="Schenkelaars Q."/>
            <person name="Jourda C."/>
            <person name="Duchesne M."/>
            <person name="Belahbib H."/>
            <person name="Rocher C."/>
            <person name="Selva M."/>
            <person name="Riesgo A."/>
            <person name="Vervoort M."/>
            <person name="Leys S.P."/>
            <person name="Kodjabachian L."/>
            <person name="Le Bivic A."/>
            <person name="Borchiellini C."/>
            <person name="Claverie J.M."/>
            <person name="Renard E."/>
        </authorList>
    </citation>
    <scope>NUCLEOTIDE SEQUENCE [LARGE SCALE GENOMIC DNA]</scope>
    <source>
        <strain evidence="9">SPO-2</strain>
    </source>
</reference>
<gene>
    <name evidence="9" type="ORF">LOD99_1955</name>
</gene>
<comment type="similarity">
    <text evidence="2 7">Belongs to the PRP38 family.</text>
</comment>
<sequence>MANRTIKEATAIRGTNPQYLIEKIIRTRIYDSRYWKEDCFGLTAELLVDKAMAIDHIGGTFAQNVQITPFICLVLKMLQIQPSKDIIVEFIRRSDYKYVRALGAYYMRLVGTSVDIYKYLDPLYIDYRKMKYKNVEGKFVLTHMDEYIDDLLNEERVFSILLPRLQKRWVLEESELLPPRISPLEDDITGDGDISQSDNETDNSDSEESVDTKSRGVKEKYKSRTPDFHHRRHDQSPYRSSKDHSSRHRHSRYSERKRDRFRSRSRSRSPTFKRRDKRDHDPALDRKRDRDERSGKVGDIEKKYSRDELEEIRQQNELRASLGMKPLKI</sequence>
<dbReference type="InterPro" id="IPR005037">
    <property type="entry name" value="PRP38"/>
</dbReference>
<dbReference type="EMBL" id="JAKMXF010000177">
    <property type="protein sequence ID" value="KAI6655814.1"/>
    <property type="molecule type" value="Genomic_DNA"/>
</dbReference>
<evidence type="ECO:0000256" key="8">
    <source>
        <dbReference type="SAM" id="MobiDB-lite"/>
    </source>
</evidence>
<dbReference type="GO" id="GO:0000398">
    <property type="term" value="P:mRNA splicing, via spliceosome"/>
    <property type="evidence" value="ECO:0007669"/>
    <property type="project" value="UniProtKB-UniRule"/>
</dbReference>
<evidence type="ECO:0000256" key="1">
    <source>
        <dbReference type="ARBA" id="ARBA00004123"/>
    </source>
</evidence>
<accession>A0AAV7K3I8</accession>
<comment type="caution">
    <text evidence="9">The sequence shown here is derived from an EMBL/GenBank/DDBJ whole genome shotgun (WGS) entry which is preliminary data.</text>
</comment>
<dbReference type="AlphaFoldDB" id="A0AAV7K3I8"/>
<evidence type="ECO:0000256" key="7">
    <source>
        <dbReference type="RuleBase" id="RU367025"/>
    </source>
</evidence>
<evidence type="ECO:0000256" key="6">
    <source>
        <dbReference type="ARBA" id="ARBA00023242"/>
    </source>
</evidence>
<keyword evidence="10" id="KW-1185">Reference proteome</keyword>
<feature type="compositionally biased region" description="Acidic residues" evidence="8">
    <location>
        <begin position="199"/>
        <end position="209"/>
    </location>
</feature>
<feature type="region of interest" description="Disordered" evidence="8">
    <location>
        <begin position="181"/>
        <end position="307"/>
    </location>
</feature>
<evidence type="ECO:0000256" key="3">
    <source>
        <dbReference type="ARBA" id="ARBA00022664"/>
    </source>
</evidence>
<feature type="compositionally biased region" description="Basic residues" evidence="8">
    <location>
        <begin position="259"/>
        <end position="277"/>
    </location>
</feature>
<protein>
    <recommendedName>
        <fullName evidence="7">Pre-mRNA-splicing factor 38</fullName>
    </recommendedName>
</protein>
<evidence type="ECO:0000313" key="10">
    <source>
        <dbReference type="Proteomes" id="UP001165289"/>
    </source>
</evidence>
<keyword evidence="6 7" id="KW-0539">Nucleus</keyword>
<keyword evidence="3 7" id="KW-0507">mRNA processing</keyword>
<feature type="compositionally biased region" description="Basic and acidic residues" evidence="8">
    <location>
        <begin position="210"/>
        <end position="244"/>
    </location>
</feature>
<evidence type="ECO:0000256" key="2">
    <source>
        <dbReference type="ARBA" id="ARBA00006164"/>
    </source>
</evidence>
<evidence type="ECO:0000313" key="9">
    <source>
        <dbReference type="EMBL" id="KAI6655814.1"/>
    </source>
</evidence>